<dbReference type="EMBL" id="CP133470">
    <property type="protein sequence ID" value="WMS24380.1"/>
    <property type="molecule type" value="Genomic_DNA"/>
</dbReference>
<dbReference type="RefSeq" id="WP_005694796.1">
    <property type="nucleotide sequence ID" value="NZ_AFQS01000001.1"/>
</dbReference>
<accession>A0ABD7ZHD3</accession>
<dbReference type="Pfam" id="PF02810">
    <property type="entry name" value="SEC-C"/>
    <property type="match status" value="1"/>
</dbReference>
<dbReference type="SUPFAM" id="SSF103642">
    <property type="entry name" value="Sec-C motif"/>
    <property type="match status" value="1"/>
</dbReference>
<protein>
    <submittedName>
        <fullName evidence="1">SEC-C metal-binding domain-containing protein</fullName>
    </submittedName>
</protein>
<name>A0ABD7ZHD3_HAEPA</name>
<proteinExistence type="predicted"/>
<organism evidence="1 2">
    <name type="scientific">Haemophilus parainfluenzae ATCC 33392</name>
    <dbReference type="NCBI Taxonomy" id="888828"/>
    <lineage>
        <taxon>Bacteria</taxon>
        <taxon>Pseudomonadati</taxon>
        <taxon>Pseudomonadota</taxon>
        <taxon>Gammaproteobacteria</taxon>
        <taxon>Pasteurellales</taxon>
        <taxon>Pasteurellaceae</taxon>
        <taxon>Haemophilus</taxon>
    </lineage>
</organism>
<dbReference type="PANTHER" id="PTHR33747">
    <property type="entry name" value="UPF0225 PROTEIN SCO1677"/>
    <property type="match status" value="1"/>
</dbReference>
<dbReference type="GeneID" id="93298518"/>
<dbReference type="AlphaFoldDB" id="A0ABD7ZHD3"/>
<dbReference type="InterPro" id="IPR004027">
    <property type="entry name" value="SEC_C_motif"/>
</dbReference>
<dbReference type="Proteomes" id="UP001242781">
    <property type="component" value="Chromosome"/>
</dbReference>
<sequence length="715" mass="82696">MSVLDNTRDEKAIFDDLEALCQQPGYAHIIAYFCFRDNSIFSDSKQATKDAILEKYNQNKLIRNEISLLIGLMCKKTLNLELPEPKKFQELVSQTELLLKELHLSMMIGTGDSGSIEEFLKYMNSGEMLREPIFYTGDSAYHFQYRDFSKFKYSYDNDWFILNKEYSVEQLYKVISSIEGIQTEKINETLKDLQKEKLNNYTILPGYIFSIQDISYKTGIDAKTIENIINSFSFSKESNDKFECINDFNATNAYPILPLENGEFLLLQYYSLLEALYETPFFWFNQDPKYKNKAMEHRGKFTEDFSYERLRHVFGEKNVFKNIDIKDTNSNKLGEIDVLVTFGNRLIILQAKSKKLTISARAGNDDALNNDFKKAIQASYDQAVECGIFLLDTTNTLILPSGEELKINRNIAEIYPLSIISDHYPALSIQARHFLKQRQHPIIKSAFVIDIFTLDVITEILKTPLYFLSYINRRVTYGDKVISNHELTILSYHLKNNLYLTEEHSVLWLLDDIGAELDLVMLSRSGGLGNEYAHSGILTKYQGTFFDTLIKDIENDKNPNVIDLGFKLLMLSETSVSELNEKVRRICLDSMRDRKLHDLTLIFGKDNSFGLTIHCTDAPDDEAMLKLNSHCELRKYVSKLEHWFGIAVNIDSSRVRFGINKIYKWRQSDEMDEKCRRFTKLISQSSLGKFKRKTGRNDSCPCGSGKKYKKCCLNK</sequence>
<dbReference type="PANTHER" id="PTHR33747:SF1">
    <property type="entry name" value="ADENYLATE CYCLASE-ASSOCIATED CAP C-TERMINAL DOMAIN-CONTAINING PROTEIN"/>
    <property type="match status" value="1"/>
</dbReference>
<reference evidence="1 2" key="1">
    <citation type="submission" date="2023-08" db="EMBL/GenBank/DDBJ databases">
        <title>Haemophilus_parainfluenzae_DSM 8978_complete_genome_hifiasm_Zymo_Research_D6332.</title>
        <authorList>
            <person name="Damerum A."/>
        </authorList>
    </citation>
    <scope>NUCLEOTIDE SEQUENCE [LARGE SCALE GENOMIC DNA]</scope>
    <source>
        <strain evidence="1 2">DSM 8978</strain>
    </source>
</reference>
<evidence type="ECO:0000313" key="1">
    <source>
        <dbReference type="EMBL" id="WMS24380.1"/>
    </source>
</evidence>
<dbReference type="Gene3D" id="3.10.450.50">
    <property type="match status" value="1"/>
</dbReference>
<gene>
    <name evidence="1" type="ORF">RDV53_03225</name>
</gene>
<evidence type="ECO:0000313" key="2">
    <source>
        <dbReference type="Proteomes" id="UP001242781"/>
    </source>
</evidence>